<evidence type="ECO:0000256" key="2">
    <source>
        <dbReference type="SAM" id="MobiDB-lite"/>
    </source>
</evidence>
<evidence type="ECO:0000313" key="3">
    <source>
        <dbReference type="EMBL" id="WIA10238.1"/>
    </source>
</evidence>
<keyword evidence="1" id="KW-0175">Coiled coil</keyword>
<dbReference type="EMBL" id="CP126209">
    <property type="protein sequence ID" value="WIA10238.1"/>
    <property type="molecule type" value="Genomic_DNA"/>
</dbReference>
<feature type="compositionally biased region" description="Polar residues" evidence="2">
    <location>
        <begin position="229"/>
        <end position="246"/>
    </location>
</feature>
<feature type="region of interest" description="Disordered" evidence="2">
    <location>
        <begin position="22"/>
        <end position="136"/>
    </location>
</feature>
<name>A0ABY8TPF2_TETOB</name>
<feature type="compositionally biased region" description="Basic and acidic residues" evidence="2">
    <location>
        <begin position="543"/>
        <end position="554"/>
    </location>
</feature>
<sequence length="806" mass="84053">MGTPTASGRTWRDWLLPKKLLQWSEGEEGQEEAAGGQHDELFGQMARHSSEPDQRDSSAAAGGVSVLRRHSDGTAGVVSGRGGAGASSSRQQVQPWQGGEGAAADVAGRGPSSAPCSPRTPAAKDGTRQVQGPEGAGTAAAVGCAALELDSTAEQDVSRAPKQLVTAGGSAAAAVAAGAGELQLVQQFLASPEAAYLSPEMMHATLCCLPASDLQMALAYVVRQHEDTMTQPGQSDSEADTASQSVLPEDDAGCMPLFQLHHLDELSFEQLVEHIWPGELEEGAAGAPASSTAGSAAASSVKAAASAGKGGKAAQQLRSKQLSALGKSERGASAAATAAAAAAAAAAKQQLKEQPKLLPASWWLEHLQQSGKAADPPPAAAADQRVLRWLYGNIVSSQAEEFAAGQAALSCNLDRQTALLELYEGMANAWRRMQRVADKRRVLEQLRQNIKTQFAVVRSQEEAGEHCTAQQAVTFLEALFTSLCTTNSSNPAASKAASSSADPSSSSAAANGDALAAAHEDDTAAARQKLAGANERLLARRAELSTAEAEHSRLTAEGPASHRKKDFLDKATKEAEHREKLADLKAKIDAAKAAISEDEVTAAAADLAAADAQGDLARVREQARQIAARKKNLEDLNAQLSAPVPPLSEAALAAAVSSGSSSAGNLGALAPVPGAAAAAATAAAAAAAASVKLFQAQYEPRGKQYELLVRASKWVKECCDEYDLTFQAAAEDLNNLRNRVQQLACVDLTFDINEAALKYIRRVVEAEAARAQELRSQQLLQELAAEEEAVKAQQQQQQQHGRMPLR</sequence>
<protein>
    <submittedName>
        <fullName evidence="3">Uncharacterized protein</fullName>
    </submittedName>
</protein>
<feature type="coiled-coil region" evidence="1">
    <location>
        <begin position="574"/>
        <end position="639"/>
    </location>
</feature>
<reference evidence="3 4" key="1">
    <citation type="submission" date="2023-05" db="EMBL/GenBank/DDBJ databases">
        <title>A 100% complete, gapless, phased diploid assembly of the Scenedesmus obliquus UTEX 3031 genome.</title>
        <authorList>
            <person name="Biondi T.C."/>
            <person name="Hanschen E.R."/>
            <person name="Kwon T."/>
            <person name="Eng W."/>
            <person name="Kruse C.P.S."/>
            <person name="Koehler S.I."/>
            <person name="Kunde Y."/>
            <person name="Gleasner C.D."/>
            <person name="You Mak K.T."/>
            <person name="Polle J."/>
            <person name="Hovde B.T."/>
            <person name="Starkenburg S.R."/>
        </authorList>
    </citation>
    <scope>NUCLEOTIDE SEQUENCE [LARGE SCALE GENOMIC DNA]</scope>
    <source>
        <strain evidence="3 4">DOE0152z</strain>
    </source>
</reference>
<evidence type="ECO:0000256" key="1">
    <source>
        <dbReference type="SAM" id="Coils"/>
    </source>
</evidence>
<dbReference type="Proteomes" id="UP001244341">
    <property type="component" value="Chromosome 2b"/>
</dbReference>
<keyword evidence="4" id="KW-1185">Reference proteome</keyword>
<feature type="region of interest" description="Disordered" evidence="2">
    <location>
        <begin position="543"/>
        <end position="566"/>
    </location>
</feature>
<feature type="coiled-coil region" evidence="1">
    <location>
        <begin position="719"/>
        <end position="800"/>
    </location>
</feature>
<proteinExistence type="predicted"/>
<accession>A0ABY8TPF2</accession>
<feature type="compositionally biased region" description="Low complexity" evidence="2">
    <location>
        <begin position="490"/>
        <end position="517"/>
    </location>
</feature>
<feature type="region of interest" description="Disordered" evidence="2">
    <location>
        <begin position="228"/>
        <end position="248"/>
    </location>
</feature>
<gene>
    <name evidence="3" type="ORF">OEZ85_010438</name>
</gene>
<feature type="region of interest" description="Disordered" evidence="2">
    <location>
        <begin position="490"/>
        <end position="521"/>
    </location>
</feature>
<organism evidence="3 4">
    <name type="scientific">Tetradesmus obliquus</name>
    <name type="common">Green alga</name>
    <name type="synonym">Acutodesmus obliquus</name>
    <dbReference type="NCBI Taxonomy" id="3088"/>
    <lineage>
        <taxon>Eukaryota</taxon>
        <taxon>Viridiplantae</taxon>
        <taxon>Chlorophyta</taxon>
        <taxon>core chlorophytes</taxon>
        <taxon>Chlorophyceae</taxon>
        <taxon>CS clade</taxon>
        <taxon>Sphaeropleales</taxon>
        <taxon>Scenedesmaceae</taxon>
        <taxon>Tetradesmus</taxon>
    </lineage>
</organism>
<evidence type="ECO:0000313" key="4">
    <source>
        <dbReference type="Proteomes" id="UP001244341"/>
    </source>
</evidence>